<organism evidence="2 3">
    <name type="scientific">Capillimicrobium parvum</name>
    <dbReference type="NCBI Taxonomy" id="2884022"/>
    <lineage>
        <taxon>Bacteria</taxon>
        <taxon>Bacillati</taxon>
        <taxon>Actinomycetota</taxon>
        <taxon>Thermoleophilia</taxon>
        <taxon>Solirubrobacterales</taxon>
        <taxon>Capillimicrobiaceae</taxon>
        <taxon>Capillimicrobium</taxon>
    </lineage>
</organism>
<feature type="transmembrane region" description="Helical" evidence="1">
    <location>
        <begin position="12"/>
        <end position="31"/>
    </location>
</feature>
<name>A0A9E6XV95_9ACTN</name>
<sequence>MTERRLPPVGELAIVSLALIVAGGIYLAAHIPQPVSLTLPIVLLAVSAAIVVANLVALSRVHDFAWRTFFTVARWASLAYMTTAALLAYVFILNHVRGDALVVTLLSLVVYAVNVPLILAFGVARYQPAGD</sequence>
<evidence type="ECO:0000313" key="2">
    <source>
        <dbReference type="EMBL" id="UGS35051.1"/>
    </source>
</evidence>
<dbReference type="EMBL" id="CP087164">
    <property type="protein sequence ID" value="UGS35051.1"/>
    <property type="molecule type" value="Genomic_DNA"/>
</dbReference>
<reference evidence="2" key="1">
    <citation type="journal article" date="2022" name="Int. J. Syst. Evol. Microbiol.">
        <title>Pseudomonas aegrilactucae sp. nov. and Pseudomonas morbosilactucae sp. nov., pathogens causing bacterial rot of lettuce in Japan.</title>
        <authorList>
            <person name="Sawada H."/>
            <person name="Fujikawa T."/>
            <person name="Satou M."/>
        </authorList>
    </citation>
    <scope>NUCLEOTIDE SEQUENCE</scope>
    <source>
        <strain evidence="2">0166_1</strain>
    </source>
</reference>
<feature type="transmembrane region" description="Helical" evidence="1">
    <location>
        <begin position="102"/>
        <end position="124"/>
    </location>
</feature>
<protein>
    <submittedName>
        <fullName evidence="2">Uncharacterized protein</fullName>
    </submittedName>
</protein>
<keyword evidence="1" id="KW-1133">Transmembrane helix</keyword>
<accession>A0A9E6XV95</accession>
<dbReference type="Proteomes" id="UP001162834">
    <property type="component" value="Chromosome"/>
</dbReference>
<evidence type="ECO:0000256" key="1">
    <source>
        <dbReference type="SAM" id="Phobius"/>
    </source>
</evidence>
<dbReference type="RefSeq" id="WP_259314713.1">
    <property type="nucleotide sequence ID" value="NZ_CP087164.1"/>
</dbReference>
<keyword evidence="3" id="KW-1185">Reference proteome</keyword>
<proteinExistence type="predicted"/>
<gene>
    <name evidence="2" type="ORF">DSM104329_01435</name>
</gene>
<evidence type="ECO:0000313" key="3">
    <source>
        <dbReference type="Proteomes" id="UP001162834"/>
    </source>
</evidence>
<dbReference type="KEGG" id="sbae:DSM104329_01435"/>
<keyword evidence="1" id="KW-0812">Transmembrane</keyword>
<keyword evidence="1" id="KW-0472">Membrane</keyword>
<feature type="transmembrane region" description="Helical" evidence="1">
    <location>
        <begin position="78"/>
        <end position="96"/>
    </location>
</feature>
<dbReference type="AlphaFoldDB" id="A0A9E6XV95"/>
<feature type="transmembrane region" description="Helical" evidence="1">
    <location>
        <begin position="37"/>
        <end position="57"/>
    </location>
</feature>